<evidence type="ECO:0000256" key="1">
    <source>
        <dbReference type="SAM" id="Phobius"/>
    </source>
</evidence>
<feature type="transmembrane region" description="Helical" evidence="1">
    <location>
        <begin position="12"/>
        <end position="30"/>
    </location>
</feature>
<keyword evidence="3" id="KW-1185">Reference proteome</keyword>
<evidence type="ECO:0000313" key="3">
    <source>
        <dbReference type="Proteomes" id="UP000218785"/>
    </source>
</evidence>
<organism evidence="2 3">
    <name type="scientific">Tolypothrix tenuis PCC 7101</name>
    <dbReference type="NCBI Taxonomy" id="231146"/>
    <lineage>
        <taxon>Bacteria</taxon>
        <taxon>Bacillati</taxon>
        <taxon>Cyanobacteriota</taxon>
        <taxon>Cyanophyceae</taxon>
        <taxon>Nostocales</taxon>
        <taxon>Tolypothrichaceae</taxon>
        <taxon>Tolypothrix</taxon>
    </lineage>
</organism>
<protein>
    <submittedName>
        <fullName evidence="2">Uncharacterized protein</fullName>
    </submittedName>
</protein>
<dbReference type="KEGG" id="ttq:NIES37_69330"/>
<accession>A0A1Z4NB41</accession>
<keyword evidence="1" id="KW-1133">Transmembrane helix</keyword>
<name>A0A1Z4NB41_9CYAN</name>
<dbReference type="EMBL" id="AP018249">
    <property type="protein sequence ID" value="BAZ02920.1"/>
    <property type="molecule type" value="Genomic_DNA"/>
</dbReference>
<dbReference type="AlphaFoldDB" id="A0A1Z4NB41"/>
<keyword evidence="2" id="KW-0614">Plasmid</keyword>
<evidence type="ECO:0000313" key="2">
    <source>
        <dbReference type="EMBL" id="BAZ02920.1"/>
    </source>
</evidence>
<gene>
    <name evidence="2" type="ORF">NIES37_69330</name>
</gene>
<keyword evidence="1" id="KW-0812">Transmembrane</keyword>
<geneLocation type="plasmid" evidence="3">
    <name>Plasmid1 dna</name>
</geneLocation>
<keyword evidence="1" id="KW-0472">Membrane</keyword>
<proteinExistence type="predicted"/>
<dbReference type="Proteomes" id="UP000218785">
    <property type="component" value="Plasmid plasmid1"/>
</dbReference>
<sequence length="52" mass="6131">MSVLCQKHLQLLMISFATVNSSVYLYVFFFNQQLQLSNTPKICLYSILNKYH</sequence>
<reference evidence="2 3" key="1">
    <citation type="submission" date="2017-06" db="EMBL/GenBank/DDBJ databases">
        <title>Genome sequencing of cyanobaciteial culture collection at National Institute for Environmental Studies (NIES).</title>
        <authorList>
            <person name="Hirose Y."/>
            <person name="Shimura Y."/>
            <person name="Fujisawa T."/>
            <person name="Nakamura Y."/>
            <person name="Kawachi M."/>
        </authorList>
    </citation>
    <scope>NUCLEOTIDE SEQUENCE [LARGE SCALE GENOMIC DNA]</scope>
    <source>
        <strain evidence="2 3">NIES-37</strain>
        <plasmid evidence="3">Plasmid1 dna</plasmid>
    </source>
</reference>